<dbReference type="Gene3D" id="3.90.550.10">
    <property type="entry name" value="Spore Coat Polysaccharide Biosynthesis Protein SpsA, Chain A"/>
    <property type="match status" value="1"/>
</dbReference>
<dbReference type="RefSeq" id="WP_241346969.1">
    <property type="nucleotide sequence ID" value="NZ_JAKZGP010000007.1"/>
</dbReference>
<accession>A0ABS9UWW5</accession>
<protein>
    <recommendedName>
        <fullName evidence="3">Glycosyl transferase</fullName>
    </recommendedName>
</protein>
<dbReference type="InterPro" id="IPR029044">
    <property type="entry name" value="Nucleotide-diphossugar_trans"/>
</dbReference>
<gene>
    <name evidence="1" type="ORF">MM239_04520</name>
</gene>
<evidence type="ECO:0000313" key="1">
    <source>
        <dbReference type="EMBL" id="MCH7408648.1"/>
    </source>
</evidence>
<organism evidence="1 2">
    <name type="scientific">Belliella filtrata</name>
    <dbReference type="NCBI Taxonomy" id="2923435"/>
    <lineage>
        <taxon>Bacteria</taxon>
        <taxon>Pseudomonadati</taxon>
        <taxon>Bacteroidota</taxon>
        <taxon>Cytophagia</taxon>
        <taxon>Cytophagales</taxon>
        <taxon>Cyclobacteriaceae</taxon>
        <taxon>Belliella</taxon>
    </lineage>
</organism>
<reference evidence="1" key="1">
    <citation type="submission" date="2022-03" db="EMBL/GenBank/DDBJ databases">
        <title>De novo assembled genomes of Belliella spp. (Cyclobacteriaceae) strains.</title>
        <authorList>
            <person name="Szabo A."/>
            <person name="Korponai K."/>
            <person name="Felfoldi T."/>
        </authorList>
    </citation>
    <scope>NUCLEOTIDE SEQUENCE</scope>
    <source>
        <strain evidence="1">DSM 111904</strain>
    </source>
</reference>
<dbReference type="SUPFAM" id="SSF53448">
    <property type="entry name" value="Nucleotide-diphospho-sugar transferases"/>
    <property type="match status" value="1"/>
</dbReference>
<sequence length="329" mass="39214">MKTLYFTLCSNNYLPFAFSLEKSLRCNCPDIQFIIGLVDLKDEKINYDEVSQSLILPCFDLGYQEFDDMLTRYNVIEFNTAVKPFYFEYLFEKFKDVDAIYYLDPDLYFYQSPSLMDTYWGVNEIMLTPNQISLPNKTTTGELASLRHGINNLGFIGIKRGVQGVGLISWWKERLTNYCKIDKCKGIFVDQKWIDLAPLYFDQIKSIKNFGWNMAWWNFSERELILKGNTYYVNSTEWPLLFFHFSGFKPGNKNATERLEKREFEILDNSILQKFFADYAEKLRQNDYDYLSKLKPKLKFYQEPSKKKHRFGRFIKSKFNNLIFRIFKV</sequence>
<name>A0ABS9UWW5_9BACT</name>
<proteinExistence type="predicted"/>
<dbReference type="EMBL" id="JAKZGP010000007">
    <property type="protein sequence ID" value="MCH7408648.1"/>
    <property type="molecule type" value="Genomic_DNA"/>
</dbReference>
<evidence type="ECO:0008006" key="3">
    <source>
        <dbReference type="Google" id="ProtNLM"/>
    </source>
</evidence>
<keyword evidence="2" id="KW-1185">Reference proteome</keyword>
<comment type="caution">
    <text evidence="1">The sequence shown here is derived from an EMBL/GenBank/DDBJ whole genome shotgun (WGS) entry which is preliminary data.</text>
</comment>
<dbReference type="Proteomes" id="UP001165489">
    <property type="component" value="Unassembled WGS sequence"/>
</dbReference>
<evidence type="ECO:0000313" key="2">
    <source>
        <dbReference type="Proteomes" id="UP001165489"/>
    </source>
</evidence>